<dbReference type="STRING" id="929556.Solca_4449"/>
<evidence type="ECO:0000313" key="2">
    <source>
        <dbReference type="Proteomes" id="UP000007590"/>
    </source>
</evidence>
<proteinExistence type="predicted"/>
<dbReference type="EMBL" id="CP003349">
    <property type="protein sequence ID" value="AFD09439.1"/>
    <property type="molecule type" value="Genomic_DNA"/>
</dbReference>
<organism evidence="1 2">
    <name type="scientific">Solitalea canadensis (strain ATCC 29591 / DSM 3403 / JCM 21819 / LMG 8368 / NBRC 15130 / NCIMB 12057 / USAM 9D)</name>
    <name type="common">Flexibacter canadensis</name>
    <dbReference type="NCBI Taxonomy" id="929556"/>
    <lineage>
        <taxon>Bacteria</taxon>
        <taxon>Pseudomonadati</taxon>
        <taxon>Bacteroidota</taxon>
        <taxon>Sphingobacteriia</taxon>
        <taxon>Sphingobacteriales</taxon>
        <taxon>Sphingobacteriaceae</taxon>
        <taxon>Solitalea</taxon>
    </lineage>
</organism>
<gene>
    <name evidence="1" type="ordered locus">Solca_4449</name>
</gene>
<sequence>MTTNGQRIYFTIRVSKQTGGSIYGYNLYYNSAITLSGYVDIYSWGGYGTVQNDYFYSDPGYPVYEIPIYDPFYEQVKASPGFNPAPGGSYPTI</sequence>
<evidence type="ECO:0000313" key="1">
    <source>
        <dbReference type="EMBL" id="AFD09439.1"/>
    </source>
</evidence>
<reference evidence="1" key="1">
    <citation type="submission" date="2012-02" db="EMBL/GenBank/DDBJ databases">
        <title>The complete genome of Solitalea canadensis DSM 3403.</title>
        <authorList>
            <consortium name="US DOE Joint Genome Institute (JGI-PGF)"/>
            <person name="Lucas S."/>
            <person name="Copeland A."/>
            <person name="Lapidus A."/>
            <person name="Glavina del Rio T."/>
            <person name="Dalin E."/>
            <person name="Tice H."/>
            <person name="Bruce D."/>
            <person name="Goodwin L."/>
            <person name="Pitluck S."/>
            <person name="Peters L."/>
            <person name="Ovchinnikova G."/>
            <person name="Lu M."/>
            <person name="Kyrpides N."/>
            <person name="Mavromatis K."/>
            <person name="Ivanova N."/>
            <person name="Brettin T."/>
            <person name="Detter J.C."/>
            <person name="Han C."/>
            <person name="Larimer F."/>
            <person name="Land M."/>
            <person name="Hauser L."/>
            <person name="Markowitz V."/>
            <person name="Cheng J.-F."/>
            <person name="Hugenholtz P."/>
            <person name="Woyke T."/>
            <person name="Wu D."/>
            <person name="Spring S."/>
            <person name="Schroeder M."/>
            <person name="Kopitz M."/>
            <person name="Brambilla E."/>
            <person name="Klenk H.-P."/>
            <person name="Eisen J.A."/>
        </authorList>
    </citation>
    <scope>NUCLEOTIDE SEQUENCE</scope>
    <source>
        <strain evidence="1">DSM 3403</strain>
    </source>
</reference>
<dbReference type="AlphaFoldDB" id="H8KNA6"/>
<protein>
    <submittedName>
        <fullName evidence="1">Uncharacterized protein</fullName>
    </submittedName>
</protein>
<dbReference type="RefSeq" id="WP_014682661.1">
    <property type="nucleotide sequence ID" value="NC_017770.1"/>
</dbReference>
<dbReference type="Proteomes" id="UP000007590">
    <property type="component" value="Chromosome"/>
</dbReference>
<accession>H8KNA6</accession>
<dbReference type="HOGENOM" id="CLU_2398018_0_0_10"/>
<dbReference type="KEGG" id="scn:Solca_4449"/>
<name>H8KNA6_SOLCM</name>
<keyword evidence="2" id="KW-1185">Reference proteome</keyword>